<evidence type="ECO:0000313" key="1">
    <source>
        <dbReference type="EMBL" id="MDQ0567384.1"/>
    </source>
</evidence>
<dbReference type="EMBL" id="JAUSWP010000001">
    <property type="protein sequence ID" value="MDQ0567384.1"/>
    <property type="molecule type" value="Genomic_DNA"/>
</dbReference>
<dbReference type="NCBIfam" id="TIGR02167">
    <property type="entry name" value="Liste_lipo_26"/>
    <property type="match status" value="4"/>
</dbReference>
<gene>
    <name evidence="1" type="ORF">J2Z63_000005</name>
</gene>
<dbReference type="Proteomes" id="UP001236620">
    <property type="component" value="Unassembled WGS sequence"/>
</dbReference>
<organism evidence="1 2">
    <name type="scientific">Mycoplasma yeatsii</name>
    <dbReference type="NCBI Taxonomy" id="51365"/>
    <lineage>
        <taxon>Bacteria</taxon>
        <taxon>Bacillati</taxon>
        <taxon>Mycoplasmatota</taxon>
        <taxon>Mollicutes</taxon>
        <taxon>Mycoplasmataceae</taxon>
        <taxon>Mycoplasma</taxon>
    </lineage>
</organism>
<comment type="caution">
    <text evidence="1">The sequence shown here is derived from an EMBL/GenBank/DDBJ whole genome shotgun (WGS) entry which is preliminary data.</text>
</comment>
<name>A0ABU0ND56_9MOLU</name>
<accession>A0ABU0ND56</accession>
<proteinExistence type="predicted"/>
<dbReference type="InterPro" id="IPR005046">
    <property type="entry name" value="DUF285"/>
</dbReference>
<sequence>MKSNKKMLSILAGITLVAATIAGIGVGIWYTQPKIKDLSLLIDKKDLGEIDQSDKNKDKLIQLIKEKNPNTKIDFNKLDFNILDDKVIVKPNKNGLKTYKGEVEIIFKATTEKERNINKIKHIWDSEFKDRFFDESLVRPDEQPSFVKSLTNQVLLKSVTRRLKVHNLNLSISKGEDDIEDKVWNETVINHKHKTQTFKIKYEDQIISLPFGEFNKIGTKFKDDKFEEITEIGYIVDPNGLFTIFLFNIEELLQHGNSDDFKRSLKKVPENLPPIIESLSNAFLVCGAEKIEGIEKWDTSNITDMSLMFTGAENFNQDISGWDVSKVTNMSNMFSRTKKFNQNISNWDVSNVTNMEGMFYDAESFNQNISNWDVKKVEKHGLFISERSALKEKNIPEKFKEKK</sequence>
<keyword evidence="2" id="KW-1185">Reference proteome</keyword>
<evidence type="ECO:0000313" key="2">
    <source>
        <dbReference type="Proteomes" id="UP001236620"/>
    </source>
</evidence>
<reference evidence="1" key="1">
    <citation type="submission" date="2023-07" db="EMBL/GenBank/DDBJ databases">
        <title>Genomic Encyclopedia of Type Strains, Phase IV (KMG-IV): sequencing the most valuable type-strain genomes for metagenomic binning, comparative biology and taxonomic classification.</title>
        <authorList>
            <person name="Goeker M."/>
        </authorList>
    </citation>
    <scope>NUCLEOTIDE SEQUENCE [LARGE SCALE GENOMIC DNA]</scope>
    <source>
        <strain evidence="1">DSM 22019</strain>
    </source>
</reference>
<dbReference type="RefSeq" id="WP_307443752.1">
    <property type="nucleotide sequence ID" value="NZ_JAUSWP010000001.1"/>
</dbReference>
<protein>
    <submittedName>
        <fullName evidence="1">Surface protein</fullName>
    </submittedName>
</protein>
<dbReference type="InterPro" id="IPR011889">
    <property type="entry name" value="Liste_lipo_26"/>
</dbReference>
<dbReference type="Pfam" id="PF03382">
    <property type="entry name" value="DUF285"/>
    <property type="match status" value="1"/>
</dbReference>